<dbReference type="PANTHER" id="PTHR21028:SF2">
    <property type="entry name" value="CYTH DOMAIN-CONTAINING PROTEIN"/>
    <property type="match status" value="1"/>
</dbReference>
<protein>
    <submittedName>
        <fullName evidence="2">Adenylate cyclase</fullName>
    </submittedName>
</protein>
<dbReference type="STRING" id="1304275.C41B8_09471"/>
<comment type="caution">
    <text evidence="2">The sequence shown here is derived from an EMBL/GenBank/DDBJ whole genome shotgun (WGS) entry which is preliminary data.</text>
</comment>
<feature type="domain" description="CYTH" evidence="1">
    <location>
        <begin position="2"/>
        <end position="169"/>
    </location>
</feature>
<dbReference type="OrthoDB" id="271656at2"/>
<dbReference type="CDD" id="cd07890">
    <property type="entry name" value="CYTH-like_AC_IV-like"/>
    <property type="match status" value="1"/>
</dbReference>
<dbReference type="RefSeq" id="WP_037337031.1">
    <property type="nucleotide sequence ID" value="NZ_APNK01000011.1"/>
</dbReference>
<evidence type="ECO:0000259" key="1">
    <source>
        <dbReference type="PROSITE" id="PS51707"/>
    </source>
</evidence>
<dbReference type="InterPro" id="IPR033469">
    <property type="entry name" value="CYTH-like_dom_sf"/>
</dbReference>
<dbReference type="eggNOG" id="COG1437">
    <property type="taxonomic scope" value="Bacteria"/>
</dbReference>
<evidence type="ECO:0000313" key="3">
    <source>
        <dbReference type="Proteomes" id="UP000028302"/>
    </source>
</evidence>
<proteinExistence type="predicted"/>
<dbReference type="PATRIC" id="fig|1304275.5.peg.1929"/>
<dbReference type="Proteomes" id="UP000028302">
    <property type="component" value="Unassembled WGS sequence"/>
</dbReference>
<keyword evidence="3" id="KW-1185">Reference proteome</keyword>
<dbReference type="Pfam" id="PF01928">
    <property type="entry name" value="CYTH"/>
    <property type="match status" value="1"/>
</dbReference>
<dbReference type="PROSITE" id="PS51707">
    <property type="entry name" value="CYTH"/>
    <property type="match status" value="1"/>
</dbReference>
<dbReference type="PANTHER" id="PTHR21028">
    <property type="entry name" value="SI:CH211-156B7.4"/>
    <property type="match status" value="1"/>
</dbReference>
<dbReference type="InterPro" id="IPR023577">
    <property type="entry name" value="CYTH_domain"/>
</dbReference>
<accession>A0A084ILL3</accession>
<dbReference type="EMBL" id="APNK01000011">
    <property type="protein sequence ID" value="KEZ77597.1"/>
    <property type="molecule type" value="Genomic_DNA"/>
</dbReference>
<gene>
    <name evidence="2" type="ORF">C41B8_09471</name>
</gene>
<dbReference type="SMART" id="SM01118">
    <property type="entry name" value="CYTH"/>
    <property type="match status" value="1"/>
</dbReference>
<dbReference type="SUPFAM" id="SSF55154">
    <property type="entry name" value="CYTH-like phosphatases"/>
    <property type="match status" value="1"/>
</dbReference>
<name>A0A084ILL3_SALHC</name>
<evidence type="ECO:0000313" key="2">
    <source>
        <dbReference type="EMBL" id="KEZ77597.1"/>
    </source>
</evidence>
<dbReference type="InterPro" id="IPR008173">
    <property type="entry name" value="Adenylyl_cyclase_CyaB"/>
</dbReference>
<sequence length="171" mass="18843">MARNIEIKAVCRDRAALQARIEALAGAPTADLRQDDSFFVCAAGRLKLRDFGNGHGELIAYERPDTPEPSLSSYTRSETEDPAGLRATLTRALGCWVRVVKTRQLYMAGRTRIHLDRVEGLGDFVELEVVLEAEERPADGQREAERLMGQLGIEAHDLCVNAYADMLAADG</sequence>
<dbReference type="AlphaFoldDB" id="A0A084ILL3"/>
<reference evidence="2 3" key="1">
    <citation type="submission" date="2013-03" db="EMBL/GenBank/DDBJ databases">
        <title>Salinisphaera hydrothermalis C41B8 Genome Sequencing.</title>
        <authorList>
            <person name="Li C."/>
            <person name="Lai Q."/>
            <person name="Shao Z."/>
        </authorList>
    </citation>
    <scope>NUCLEOTIDE SEQUENCE [LARGE SCALE GENOMIC DNA]</scope>
    <source>
        <strain evidence="2 3">C41B8</strain>
    </source>
</reference>
<organism evidence="2 3">
    <name type="scientific">Salinisphaera hydrothermalis (strain C41B8)</name>
    <dbReference type="NCBI Taxonomy" id="1304275"/>
    <lineage>
        <taxon>Bacteria</taxon>
        <taxon>Pseudomonadati</taxon>
        <taxon>Pseudomonadota</taxon>
        <taxon>Gammaproteobacteria</taxon>
        <taxon>Salinisphaerales</taxon>
        <taxon>Salinisphaeraceae</taxon>
        <taxon>Salinisphaera</taxon>
    </lineage>
</organism>
<dbReference type="Gene3D" id="2.40.320.10">
    <property type="entry name" value="Hypothetical Protein Pfu-838710-001"/>
    <property type="match status" value="1"/>
</dbReference>